<organism evidence="2 3">
    <name type="scientific">Andreprevotia lacus DSM 23236</name>
    <dbReference type="NCBI Taxonomy" id="1121001"/>
    <lineage>
        <taxon>Bacteria</taxon>
        <taxon>Pseudomonadati</taxon>
        <taxon>Pseudomonadota</taxon>
        <taxon>Betaproteobacteria</taxon>
        <taxon>Neisseriales</taxon>
        <taxon>Chitinibacteraceae</taxon>
        <taxon>Andreprevotia</taxon>
    </lineage>
</organism>
<keyword evidence="3" id="KW-1185">Reference proteome</keyword>
<dbReference type="Proteomes" id="UP000192761">
    <property type="component" value="Unassembled WGS sequence"/>
</dbReference>
<feature type="domain" description="GAF" evidence="1">
    <location>
        <begin position="26"/>
        <end position="169"/>
    </location>
</feature>
<sequence>MLSPELPANEIDRIATLQRLQLLDTPPDPVFNELIEYAASALEVPHALISIVDETRQWFKASSLPGMDQTGRDISFCAHAILNPTELMEVEDALLDARFWDNPLVIGEPHIRFYAGAPIVLSNGHAIGTVCVIDTKPHALTEEQAMILRALAQIAAGEIERQYPPEPLAH</sequence>
<dbReference type="EMBL" id="FWXD01000025">
    <property type="protein sequence ID" value="SMC28813.1"/>
    <property type="molecule type" value="Genomic_DNA"/>
</dbReference>
<dbReference type="Gene3D" id="3.30.450.40">
    <property type="match status" value="1"/>
</dbReference>
<dbReference type="InterPro" id="IPR003018">
    <property type="entry name" value="GAF"/>
</dbReference>
<accession>A0A1W1XY11</accession>
<dbReference type="RefSeq" id="WP_084092385.1">
    <property type="nucleotide sequence ID" value="NZ_FWXD01000025.1"/>
</dbReference>
<dbReference type="STRING" id="1121001.SAMN02745857_03432"/>
<evidence type="ECO:0000259" key="1">
    <source>
        <dbReference type="SMART" id="SM00065"/>
    </source>
</evidence>
<reference evidence="2 3" key="1">
    <citation type="submission" date="2017-04" db="EMBL/GenBank/DDBJ databases">
        <authorList>
            <person name="Afonso C.L."/>
            <person name="Miller P.J."/>
            <person name="Scott M.A."/>
            <person name="Spackman E."/>
            <person name="Goraichik I."/>
            <person name="Dimitrov K.M."/>
            <person name="Suarez D.L."/>
            <person name="Swayne D.E."/>
        </authorList>
    </citation>
    <scope>NUCLEOTIDE SEQUENCE [LARGE SCALE GENOMIC DNA]</scope>
    <source>
        <strain evidence="2 3">DSM 23236</strain>
    </source>
</reference>
<evidence type="ECO:0000313" key="3">
    <source>
        <dbReference type="Proteomes" id="UP000192761"/>
    </source>
</evidence>
<dbReference type="SMART" id="SM00065">
    <property type="entry name" value="GAF"/>
    <property type="match status" value="1"/>
</dbReference>
<protein>
    <submittedName>
        <fullName evidence="2">GAF domain-containing protein</fullName>
    </submittedName>
</protein>
<dbReference type="Pfam" id="PF01590">
    <property type="entry name" value="GAF"/>
    <property type="match status" value="1"/>
</dbReference>
<dbReference type="OrthoDB" id="9803824at2"/>
<dbReference type="SUPFAM" id="SSF55781">
    <property type="entry name" value="GAF domain-like"/>
    <property type="match status" value="1"/>
</dbReference>
<dbReference type="AlphaFoldDB" id="A0A1W1XY11"/>
<proteinExistence type="predicted"/>
<evidence type="ECO:0000313" key="2">
    <source>
        <dbReference type="EMBL" id="SMC28813.1"/>
    </source>
</evidence>
<dbReference type="PANTHER" id="PTHR43102">
    <property type="entry name" value="SLR1143 PROTEIN"/>
    <property type="match status" value="1"/>
</dbReference>
<gene>
    <name evidence="2" type="ORF">SAMN02745857_03432</name>
</gene>
<dbReference type="InterPro" id="IPR029016">
    <property type="entry name" value="GAF-like_dom_sf"/>
</dbReference>
<name>A0A1W1XY11_9NEIS</name>
<dbReference type="PANTHER" id="PTHR43102:SF2">
    <property type="entry name" value="GAF DOMAIN-CONTAINING PROTEIN"/>
    <property type="match status" value="1"/>
</dbReference>